<sequence length="108" mass="11729">MPQLCDEGFCFAGCCAMRDSSSRVERLRIPSGRESEYAVVLVVFVHISSLGSPKRPVKNFALTVQMDAALGGLDARPLGAPVSYVWAYRDVPDDALAALSVVLHAYRL</sequence>
<name>A0A218Y1X7_PUNGR</name>
<gene>
    <name evidence="1" type="ORF">CDL15_Pgr027373</name>
</gene>
<dbReference type="Proteomes" id="UP000197138">
    <property type="component" value="Unassembled WGS sequence"/>
</dbReference>
<proteinExistence type="predicted"/>
<evidence type="ECO:0000313" key="1">
    <source>
        <dbReference type="EMBL" id="OWM90886.1"/>
    </source>
</evidence>
<comment type="caution">
    <text evidence="1">The sequence shown here is derived from an EMBL/GenBank/DDBJ whole genome shotgun (WGS) entry which is preliminary data.</text>
</comment>
<protein>
    <submittedName>
        <fullName evidence="1">Uncharacterized protein</fullName>
    </submittedName>
</protein>
<organism evidence="1 2">
    <name type="scientific">Punica granatum</name>
    <name type="common">Pomegranate</name>
    <dbReference type="NCBI Taxonomy" id="22663"/>
    <lineage>
        <taxon>Eukaryota</taxon>
        <taxon>Viridiplantae</taxon>
        <taxon>Streptophyta</taxon>
        <taxon>Embryophyta</taxon>
        <taxon>Tracheophyta</taxon>
        <taxon>Spermatophyta</taxon>
        <taxon>Magnoliopsida</taxon>
        <taxon>eudicotyledons</taxon>
        <taxon>Gunneridae</taxon>
        <taxon>Pentapetalae</taxon>
        <taxon>rosids</taxon>
        <taxon>malvids</taxon>
        <taxon>Myrtales</taxon>
        <taxon>Lythraceae</taxon>
        <taxon>Punica</taxon>
    </lineage>
</organism>
<dbReference type="AlphaFoldDB" id="A0A218Y1X7"/>
<evidence type="ECO:0000313" key="2">
    <source>
        <dbReference type="Proteomes" id="UP000197138"/>
    </source>
</evidence>
<reference evidence="2" key="1">
    <citation type="journal article" date="2017" name="Plant J.">
        <title>The pomegranate (Punica granatum L.) genome and the genomics of punicalagin biosynthesis.</title>
        <authorList>
            <person name="Qin G."/>
            <person name="Xu C."/>
            <person name="Ming R."/>
            <person name="Tang H."/>
            <person name="Guyot R."/>
            <person name="Kramer E.M."/>
            <person name="Hu Y."/>
            <person name="Yi X."/>
            <person name="Qi Y."/>
            <person name="Xu X."/>
            <person name="Gao Z."/>
            <person name="Pan H."/>
            <person name="Jian J."/>
            <person name="Tian Y."/>
            <person name="Yue Z."/>
            <person name="Xu Y."/>
        </authorList>
    </citation>
    <scope>NUCLEOTIDE SEQUENCE [LARGE SCALE GENOMIC DNA]</scope>
    <source>
        <strain evidence="2">cv. Dabenzi</strain>
    </source>
</reference>
<dbReference type="EMBL" id="MTKT01000527">
    <property type="protein sequence ID" value="OWM90886.1"/>
    <property type="molecule type" value="Genomic_DNA"/>
</dbReference>
<accession>A0A218Y1X7</accession>